<dbReference type="AlphaFoldDB" id="A0A6P2D1C4"/>
<dbReference type="EMBL" id="LR593886">
    <property type="protein sequence ID" value="VTR94923.1"/>
    <property type="molecule type" value="Genomic_DNA"/>
</dbReference>
<dbReference type="Pfam" id="PF10117">
    <property type="entry name" value="McrBC"/>
    <property type="match status" value="1"/>
</dbReference>
<dbReference type="PANTHER" id="PTHR38733:SF1">
    <property type="entry name" value="TYPE IV METHYL-DIRECTED RESTRICTION ENZYME ECOKMCRBC"/>
    <property type="match status" value="1"/>
</dbReference>
<protein>
    <recommendedName>
        <fullName evidence="3">5-methylcytosine restriction system component-like protein</fullName>
    </recommendedName>
</protein>
<dbReference type="RefSeq" id="WP_162669405.1">
    <property type="nucleotide sequence ID" value="NZ_LR593886.1"/>
</dbReference>
<dbReference type="InterPro" id="IPR019292">
    <property type="entry name" value="McrC"/>
</dbReference>
<evidence type="ECO:0000313" key="2">
    <source>
        <dbReference type="Proteomes" id="UP000464178"/>
    </source>
</evidence>
<accession>A0A6P2D1C4</accession>
<sequence>MTPTVTLTERRARGVRLPRAEIDFLLAHASHLIDVVPTFERGRIRLTPRGFVGFLTGPSTRYVIRPKIPWPNLRLLLGLSPEAEGTTYEPGTDLLAVLATEFVDQLEAVTRPGLVAGYSEVETTSSFLRGKLRAAEQMRDAAARAFPDRFYINEPVFDLNAPWNQIPKATAVALLDCTELPLTLRQRIESAVVPLASVLPQPVTERTFVVARAEPRAESYRPLLNVSQLILNGLASANPLAHAGSAFLIDLGQAFERYLTEALTHTLATHHTWSVEAQPGFTLGPTTLQPDIVIRKRRVARAVLDAKWKTTTLDANDLHQVLAYATLTGAKRVGLVYPGRTDARTHFTTPDGRVRVSRYRVRVIGDAAELTRSITKLARDCRLQ</sequence>
<dbReference type="Proteomes" id="UP000464178">
    <property type="component" value="Chromosome"/>
</dbReference>
<dbReference type="PANTHER" id="PTHR38733">
    <property type="entry name" value="PROTEIN MCRC"/>
    <property type="match status" value="1"/>
</dbReference>
<keyword evidence="2" id="KW-1185">Reference proteome</keyword>
<proteinExistence type="predicted"/>
<reference evidence="1 2" key="1">
    <citation type="submission" date="2019-05" db="EMBL/GenBank/DDBJ databases">
        <authorList>
            <consortium name="Science for Life Laboratories"/>
        </authorList>
    </citation>
    <scope>NUCLEOTIDE SEQUENCE [LARGE SCALE GENOMIC DNA]</scope>
    <source>
        <strain evidence="1">Soil9</strain>
    </source>
</reference>
<evidence type="ECO:0008006" key="3">
    <source>
        <dbReference type="Google" id="ProtNLM"/>
    </source>
</evidence>
<gene>
    <name evidence="1" type="ORF">SOIL9_27910</name>
</gene>
<organism evidence="1 2">
    <name type="scientific">Gemmata massiliana</name>
    <dbReference type="NCBI Taxonomy" id="1210884"/>
    <lineage>
        <taxon>Bacteria</taxon>
        <taxon>Pseudomonadati</taxon>
        <taxon>Planctomycetota</taxon>
        <taxon>Planctomycetia</taxon>
        <taxon>Gemmatales</taxon>
        <taxon>Gemmataceae</taxon>
        <taxon>Gemmata</taxon>
    </lineage>
</organism>
<evidence type="ECO:0000313" key="1">
    <source>
        <dbReference type="EMBL" id="VTR94923.1"/>
    </source>
</evidence>
<name>A0A6P2D1C4_9BACT</name>
<dbReference type="KEGG" id="gms:SOIL9_27910"/>